<evidence type="ECO:0000256" key="1">
    <source>
        <dbReference type="SAM" id="MobiDB-lite"/>
    </source>
</evidence>
<dbReference type="RefSeq" id="WP_146124441.1">
    <property type="nucleotide sequence ID" value="NZ_CADERF010000004.1"/>
</dbReference>
<dbReference type="EMBL" id="JAGSVG010000005">
    <property type="protein sequence ID" value="MBR8128841.1"/>
    <property type="molecule type" value="Genomic_DNA"/>
</dbReference>
<feature type="region of interest" description="Disordered" evidence="1">
    <location>
        <begin position="1"/>
        <end position="33"/>
    </location>
</feature>
<sequence length="122" mass="13536">MDAHVEPRRDDAEIVRKHGAAAHGQLPGYSQGQLDRAGDLRCIRIRIAARENVSDMKHPAQASRHSTVRRTWSRRAARSRPRRRDAADTQASRHAGDPSPKHATGFNAALRYIAEAFHPSGS</sequence>
<dbReference type="Proteomes" id="UP000682266">
    <property type="component" value="Unassembled WGS sequence"/>
</dbReference>
<gene>
    <name evidence="2" type="ORF">KDW93_07610</name>
</gene>
<name>A0AA41JIH0_9BURK</name>
<organism evidence="2 3">
    <name type="scientific">Burkholderia ambifaria</name>
    <dbReference type="NCBI Taxonomy" id="152480"/>
    <lineage>
        <taxon>Bacteria</taxon>
        <taxon>Pseudomonadati</taxon>
        <taxon>Pseudomonadota</taxon>
        <taxon>Betaproteobacteria</taxon>
        <taxon>Burkholderiales</taxon>
        <taxon>Burkholderiaceae</taxon>
        <taxon>Burkholderia</taxon>
        <taxon>Burkholderia cepacia complex</taxon>
    </lineage>
</organism>
<reference evidence="2" key="1">
    <citation type="submission" date="2021-04" db="EMBL/GenBank/DDBJ databases">
        <title>A collection of bacterial strains from the Burkholderia cepacia Research Laboratory and Repository.</title>
        <authorList>
            <person name="Lipuma J."/>
            <person name="Spilker T."/>
        </authorList>
    </citation>
    <scope>NUCLEOTIDE SEQUENCE</scope>
    <source>
        <strain evidence="2">AU36012</strain>
    </source>
</reference>
<evidence type="ECO:0000313" key="3">
    <source>
        <dbReference type="Proteomes" id="UP000682266"/>
    </source>
</evidence>
<protein>
    <submittedName>
        <fullName evidence="2">Uncharacterized protein</fullName>
    </submittedName>
</protein>
<comment type="caution">
    <text evidence="2">The sequence shown here is derived from an EMBL/GenBank/DDBJ whole genome shotgun (WGS) entry which is preliminary data.</text>
</comment>
<proteinExistence type="predicted"/>
<feature type="compositionally biased region" description="Basic residues" evidence="1">
    <location>
        <begin position="66"/>
        <end position="83"/>
    </location>
</feature>
<dbReference type="AlphaFoldDB" id="A0AA41JIH0"/>
<feature type="compositionally biased region" description="Basic and acidic residues" evidence="1">
    <location>
        <begin position="1"/>
        <end position="16"/>
    </location>
</feature>
<accession>A0AA41JIH0</accession>
<feature type="region of interest" description="Disordered" evidence="1">
    <location>
        <begin position="54"/>
        <end position="106"/>
    </location>
</feature>
<evidence type="ECO:0000313" key="2">
    <source>
        <dbReference type="EMBL" id="MBR8128841.1"/>
    </source>
</evidence>